<dbReference type="PATRIC" id="fig|269796.9.peg.2980"/>
<dbReference type="SMR" id="Q2RQC5"/>
<dbReference type="STRING" id="269796.Rru_A2873"/>
<evidence type="ECO:0000256" key="1">
    <source>
        <dbReference type="ARBA" id="ARBA00010062"/>
    </source>
</evidence>
<evidence type="ECO:0000313" key="7">
    <source>
        <dbReference type="Proteomes" id="UP000001929"/>
    </source>
</evidence>
<dbReference type="RefSeq" id="WP_011390623.1">
    <property type="nucleotide sequence ID" value="NC_007643.1"/>
</dbReference>
<keyword evidence="7" id="KW-1185">Reference proteome</keyword>
<keyword evidence="6" id="KW-0675">Receptor</keyword>
<dbReference type="PANTHER" id="PTHR30483:SF6">
    <property type="entry name" value="PERIPLASMIC BINDING PROTEIN OF ABC TRANSPORTER FOR NATURAL AMINO ACIDS"/>
    <property type="match status" value="1"/>
</dbReference>
<keyword evidence="8" id="KW-0002">3D-structure</keyword>
<dbReference type="Pfam" id="PF13458">
    <property type="entry name" value="Peripla_BP_6"/>
    <property type="match status" value="1"/>
</dbReference>
<dbReference type="Proteomes" id="UP000001929">
    <property type="component" value="Chromosome"/>
</dbReference>
<dbReference type="AlphaFoldDB" id="Q2RQC5"/>
<evidence type="ECO:0000259" key="5">
    <source>
        <dbReference type="Pfam" id="PF13458"/>
    </source>
</evidence>
<dbReference type="eggNOG" id="COG0683">
    <property type="taxonomic scope" value="Bacteria"/>
</dbReference>
<evidence type="ECO:0000256" key="4">
    <source>
        <dbReference type="SAM" id="SignalP"/>
    </source>
</evidence>
<protein>
    <submittedName>
        <fullName evidence="6">Extracellular ligand-binding receptor</fullName>
    </submittedName>
</protein>
<dbReference type="EMBL" id="CP000230">
    <property type="protein sequence ID" value="ABC23670.1"/>
    <property type="molecule type" value="Genomic_DNA"/>
</dbReference>
<keyword evidence="2 4" id="KW-0732">Signal</keyword>
<reference evidence="8" key="1">
    <citation type="submission" date="2009-06" db="PDB data bank">
        <title>Crystal structure of a putative branched-chain amino acid ABC transporter from Rhodospirillum rubrum.</title>
        <authorList>
            <person name="Satyanarayana L."/>
            <person name="Burley S.K."/>
            <person name="Swaminathan S."/>
        </authorList>
    </citation>
    <scope>X-RAY CRYSTALLOGRAPHY (1.93 ANGSTROMS) OF 40-386</scope>
</reference>
<feature type="chain" id="PRO_5004214767" evidence="4">
    <location>
        <begin position="28"/>
        <end position="394"/>
    </location>
</feature>
<dbReference type="SUPFAM" id="SSF53822">
    <property type="entry name" value="Periplasmic binding protein-like I"/>
    <property type="match status" value="1"/>
</dbReference>
<evidence type="ECO:0000256" key="3">
    <source>
        <dbReference type="ARBA" id="ARBA00022970"/>
    </source>
</evidence>
<gene>
    <name evidence="6" type="ordered locus">Rru_A2873</name>
</gene>
<dbReference type="DNASU" id="3836313"/>
<dbReference type="PANTHER" id="PTHR30483">
    <property type="entry name" value="LEUCINE-SPECIFIC-BINDING PROTEIN"/>
    <property type="match status" value="1"/>
</dbReference>
<evidence type="ECO:0000313" key="6">
    <source>
        <dbReference type="EMBL" id="ABC23670.1"/>
    </source>
</evidence>
<dbReference type="PDB" id="3HUT">
    <property type="method" value="X-ray"/>
    <property type="resolution" value="1.93 A"/>
    <property type="chains" value="A=40-386"/>
</dbReference>
<dbReference type="EnsemblBacteria" id="ABC23670">
    <property type="protein sequence ID" value="ABC23670"/>
    <property type="gene ID" value="Rru_A2873"/>
</dbReference>
<feature type="signal peptide" evidence="4">
    <location>
        <begin position="1"/>
        <end position="27"/>
    </location>
</feature>
<proteinExistence type="evidence at protein level"/>
<dbReference type="InterPro" id="IPR051010">
    <property type="entry name" value="BCAA_transport"/>
</dbReference>
<dbReference type="HOGENOM" id="CLU_027128_6_2_5"/>
<accession>Q2RQC5</accession>
<evidence type="ECO:0007829" key="8">
    <source>
        <dbReference type="PDB" id="3HUT"/>
    </source>
</evidence>
<organism evidence="6 7">
    <name type="scientific">Rhodospirillum rubrum (strain ATCC 11170 / ATH 1.1.1 / DSM 467 / LMG 4362 / NCIMB 8255 / S1)</name>
    <dbReference type="NCBI Taxonomy" id="269796"/>
    <lineage>
        <taxon>Bacteria</taxon>
        <taxon>Pseudomonadati</taxon>
        <taxon>Pseudomonadota</taxon>
        <taxon>Alphaproteobacteria</taxon>
        <taxon>Rhodospirillales</taxon>
        <taxon>Rhodospirillaceae</taxon>
        <taxon>Rhodospirillum</taxon>
    </lineage>
</organism>
<dbReference type="CDD" id="cd06349">
    <property type="entry name" value="PBP1_ABC_HAAT-like"/>
    <property type="match status" value="1"/>
</dbReference>
<keyword evidence="3" id="KW-0813">Transport</keyword>
<dbReference type="InterPro" id="IPR028082">
    <property type="entry name" value="Peripla_BP_I"/>
</dbReference>
<name>Q2RQC5_RHORT</name>
<feature type="domain" description="Leucine-binding protein" evidence="5">
    <location>
        <begin position="44"/>
        <end position="367"/>
    </location>
</feature>
<dbReference type="KEGG" id="rru:Rru_A2873"/>
<sequence length="394" mass="41863">MKVFGRIGPFCALLAMLGLGLVSPSAAREDTGEGVSQEPALLLGYELPLTGANAAYGRVFQEAARLQLDRFNAAGGVGGRPVDILYADSRDDADQARTIARAFVDDPRVVGVLGDFSSTVSMAAGSIYGKEGMPQLSPTAAHPDYIKISPWQFRAITTPAFEGPNNAAWMIGDGFTSVAVIGVTTDWGLSSAQAFRKAFELRGGAVVVNEEVPPGNRRFDDVIDEIEDEAPQAIYLAMAYEDAAPFLRALRARGSALPVYGSSALYSPKFIDLGGPAVEGVRLATAFVLGASDPVVVEFVSAYETLYGAIPTLFAAHGYDAVGIMLAAVGRAGPEVTRESLRDALAATDRYAGVTGITRFDPETRETTKILTRLVVREGDFRVIDRSDFSPVLP</sequence>
<dbReference type="GO" id="GO:0006865">
    <property type="term" value="P:amino acid transport"/>
    <property type="evidence" value="ECO:0007669"/>
    <property type="project" value="UniProtKB-KW"/>
</dbReference>
<dbReference type="PDBsum" id="3HUT"/>
<dbReference type="PhylomeDB" id="Q2RQC5"/>
<keyword evidence="3" id="KW-0029">Amino-acid transport</keyword>
<evidence type="ECO:0000256" key="2">
    <source>
        <dbReference type="ARBA" id="ARBA00022729"/>
    </source>
</evidence>
<dbReference type="EvolutionaryTrace" id="Q2RQC5"/>
<reference evidence="6 7" key="2">
    <citation type="journal article" date="2011" name="Stand. Genomic Sci.">
        <title>Complete genome sequence of Rhodospirillum rubrum type strain (S1).</title>
        <authorList>
            <person name="Munk A.C."/>
            <person name="Copeland A."/>
            <person name="Lucas S."/>
            <person name="Lapidus A."/>
            <person name="Del Rio T.G."/>
            <person name="Barry K."/>
            <person name="Detter J.C."/>
            <person name="Hammon N."/>
            <person name="Israni S."/>
            <person name="Pitluck S."/>
            <person name="Brettin T."/>
            <person name="Bruce D."/>
            <person name="Han C."/>
            <person name="Tapia R."/>
            <person name="Gilna P."/>
            <person name="Schmutz J."/>
            <person name="Larimer F."/>
            <person name="Land M."/>
            <person name="Kyrpides N.C."/>
            <person name="Mavromatis K."/>
            <person name="Richardson P."/>
            <person name="Rohde M."/>
            <person name="Goker M."/>
            <person name="Klenk H.P."/>
            <person name="Zhang Y."/>
            <person name="Roberts G.P."/>
            <person name="Reslewic S."/>
            <person name="Schwartz D.C."/>
        </authorList>
    </citation>
    <scope>NUCLEOTIDE SEQUENCE [LARGE SCALE GENOMIC DNA]</scope>
    <source>
        <strain evidence="7">ATCC 11170 / ATH 1.1.1 / DSM 467 / LMG 4362 / NCIMB 8255 / S1</strain>
    </source>
</reference>
<dbReference type="InterPro" id="IPR028081">
    <property type="entry name" value="Leu-bd"/>
</dbReference>
<comment type="similarity">
    <text evidence="1">Belongs to the leucine-binding protein family.</text>
</comment>
<dbReference type="Gene3D" id="3.40.50.2300">
    <property type="match status" value="2"/>
</dbReference>